<feature type="domain" description="SLH" evidence="3">
    <location>
        <begin position="311"/>
        <end position="370"/>
    </location>
</feature>
<dbReference type="EMBL" id="DWXZ01000103">
    <property type="protein sequence ID" value="HJB37410.1"/>
    <property type="molecule type" value="Genomic_DNA"/>
</dbReference>
<evidence type="ECO:0000313" key="4">
    <source>
        <dbReference type="EMBL" id="HJB37410.1"/>
    </source>
</evidence>
<dbReference type="Pfam" id="PF01841">
    <property type="entry name" value="Transglut_core"/>
    <property type="match status" value="1"/>
</dbReference>
<comment type="caution">
    <text evidence="4">The sequence shown here is derived from an EMBL/GenBank/DDBJ whole genome shotgun (WGS) entry which is preliminary data.</text>
</comment>
<dbReference type="Pfam" id="PF00395">
    <property type="entry name" value="SLH"/>
    <property type="match status" value="3"/>
</dbReference>
<dbReference type="SUPFAM" id="SSF54001">
    <property type="entry name" value="Cysteine proteinases"/>
    <property type="match status" value="1"/>
</dbReference>
<gene>
    <name evidence="4" type="ORF">H9942_05000</name>
</gene>
<evidence type="ECO:0000256" key="1">
    <source>
        <dbReference type="ARBA" id="ARBA00022737"/>
    </source>
</evidence>
<reference evidence="4" key="2">
    <citation type="submission" date="2021-04" db="EMBL/GenBank/DDBJ databases">
        <authorList>
            <person name="Gilroy R."/>
        </authorList>
    </citation>
    <scope>NUCLEOTIDE SEQUENCE</scope>
    <source>
        <strain evidence="4">ChiBcolR8-3208</strain>
    </source>
</reference>
<protein>
    <submittedName>
        <fullName evidence="4">S-layer homology domain-containing protein</fullName>
    </submittedName>
</protein>
<dbReference type="InterPro" id="IPR038765">
    <property type="entry name" value="Papain-like_cys_pep_sf"/>
</dbReference>
<feature type="signal peptide" evidence="2">
    <location>
        <begin position="1"/>
        <end position="29"/>
    </location>
</feature>
<evidence type="ECO:0000259" key="3">
    <source>
        <dbReference type="PROSITE" id="PS51272"/>
    </source>
</evidence>
<dbReference type="Gene3D" id="3.10.620.30">
    <property type="match status" value="1"/>
</dbReference>
<reference evidence="4" key="1">
    <citation type="journal article" date="2021" name="PeerJ">
        <title>Extensive microbial diversity within the chicken gut microbiome revealed by metagenomics and culture.</title>
        <authorList>
            <person name="Gilroy R."/>
            <person name="Ravi A."/>
            <person name="Getino M."/>
            <person name="Pursley I."/>
            <person name="Horton D.L."/>
            <person name="Alikhan N.F."/>
            <person name="Baker D."/>
            <person name="Gharbi K."/>
            <person name="Hall N."/>
            <person name="Watson M."/>
            <person name="Adriaenssens E.M."/>
            <person name="Foster-Nyarko E."/>
            <person name="Jarju S."/>
            <person name="Secka A."/>
            <person name="Antonio M."/>
            <person name="Oren A."/>
            <person name="Chaudhuri R.R."/>
            <person name="La Ragione R."/>
            <person name="Hildebrand F."/>
            <person name="Pallen M.J."/>
        </authorList>
    </citation>
    <scope>NUCLEOTIDE SEQUENCE</scope>
    <source>
        <strain evidence="4">ChiBcolR8-3208</strain>
    </source>
</reference>
<accession>A0A9D2LX74</accession>
<dbReference type="Proteomes" id="UP000824214">
    <property type="component" value="Unassembled WGS sequence"/>
</dbReference>
<dbReference type="PROSITE" id="PS51272">
    <property type="entry name" value="SLH"/>
    <property type="match status" value="3"/>
</dbReference>
<dbReference type="InterPro" id="IPR001119">
    <property type="entry name" value="SLH_dom"/>
</dbReference>
<feature type="chain" id="PRO_5039522757" evidence="2">
    <location>
        <begin position="30"/>
        <end position="494"/>
    </location>
</feature>
<keyword evidence="1" id="KW-0677">Repeat</keyword>
<proteinExistence type="predicted"/>
<feature type="domain" description="SLH" evidence="3">
    <location>
        <begin position="435"/>
        <end position="494"/>
    </location>
</feature>
<dbReference type="InterPro" id="IPR002931">
    <property type="entry name" value="Transglutaminase-like"/>
</dbReference>
<organism evidence="4 5">
    <name type="scientific">Candidatus Acutalibacter ornithocaccae</name>
    <dbReference type="NCBI Taxonomy" id="2838416"/>
    <lineage>
        <taxon>Bacteria</taxon>
        <taxon>Bacillati</taxon>
        <taxon>Bacillota</taxon>
        <taxon>Clostridia</taxon>
        <taxon>Eubacteriales</taxon>
        <taxon>Acutalibacteraceae</taxon>
        <taxon>Acutalibacter</taxon>
    </lineage>
</organism>
<name>A0A9D2LX74_9FIRM</name>
<evidence type="ECO:0000256" key="2">
    <source>
        <dbReference type="SAM" id="SignalP"/>
    </source>
</evidence>
<evidence type="ECO:0000313" key="5">
    <source>
        <dbReference type="Proteomes" id="UP000824214"/>
    </source>
</evidence>
<feature type="domain" description="SLH" evidence="3">
    <location>
        <begin position="371"/>
        <end position="434"/>
    </location>
</feature>
<keyword evidence="2" id="KW-0732">Signal</keyword>
<dbReference type="AlphaFoldDB" id="A0A9D2LX74"/>
<sequence length="494" mass="54490">MKKTRSRLLSLVLAVLLCVAVLPTGSARAMGDAMSLDQVKALMNAETLYPQKTGYIELDRMLEELVAPYKGKDTYTTLKGLYDWTVNNIDYSWDGYSQNYAPAYDCFTLTYDLTYETGLPQAYPIDMIYRAYHMLTARTGVCYDWGILFAVMARYVGVESYVHTGILRIGTWTGHHGWTELRLGGKNYIFDGQQDWRSKGIYGRIVYDHFGISMDNAWRYQQETAANGPRDASMLPVDAPRVRVANVTVNTSRSGQVQGGGTQPWGEEVTLTSAGELPVVGWYTPGGTLLSQEPVYTFTLEGDTTVCALFEGDRFIDIPANAWYLEDVMQASEQGLVSGMSEAFFEPKGTMNRAMFATLLYKLEGAAGSEGEGYFEDVAPGAWYAGAVNWAYENGVVHGMSETEFAPLASVNREQAATMVVQYLESQGITSDAEEVDFADSGDISGYAVETIAKAQDLGILYGYEDNTIRPKNTLSRAEGVALLMNLVECLEAA</sequence>